<keyword evidence="2" id="KW-1185">Reference proteome</keyword>
<name>A0ACB9RSM1_9MYRT</name>
<protein>
    <submittedName>
        <fullName evidence="1">Uncharacterized protein</fullName>
    </submittedName>
</protein>
<sequence length="210" mass="24588">MNGNPVVVDDELDLISELFPDIYTQLAPPSQEAKPKRRRRRRNRGEQCTITGLKKRKLRQEQVNLLEQRFSEEHKLESDRKDKLAAELELDPRQVAVWFQNRRARFKSKKLEEEYSRLKSAHEHAVIEKCRLETEVLKLKERLADAENEKRRLSERLDNGLGGVSNSPVSSVTMMDQQTPWPGDFRYDDDMFFLESGCIIDGIQWVGPFM</sequence>
<evidence type="ECO:0000313" key="2">
    <source>
        <dbReference type="Proteomes" id="UP001057402"/>
    </source>
</evidence>
<evidence type="ECO:0000313" key="1">
    <source>
        <dbReference type="EMBL" id="KAI4381695.1"/>
    </source>
</evidence>
<organism evidence="1 2">
    <name type="scientific">Melastoma candidum</name>
    <dbReference type="NCBI Taxonomy" id="119954"/>
    <lineage>
        <taxon>Eukaryota</taxon>
        <taxon>Viridiplantae</taxon>
        <taxon>Streptophyta</taxon>
        <taxon>Embryophyta</taxon>
        <taxon>Tracheophyta</taxon>
        <taxon>Spermatophyta</taxon>
        <taxon>Magnoliopsida</taxon>
        <taxon>eudicotyledons</taxon>
        <taxon>Gunneridae</taxon>
        <taxon>Pentapetalae</taxon>
        <taxon>rosids</taxon>
        <taxon>malvids</taxon>
        <taxon>Myrtales</taxon>
        <taxon>Melastomataceae</taxon>
        <taxon>Melastomatoideae</taxon>
        <taxon>Melastomateae</taxon>
        <taxon>Melastoma</taxon>
    </lineage>
</organism>
<comment type="caution">
    <text evidence="1">The sequence shown here is derived from an EMBL/GenBank/DDBJ whole genome shotgun (WGS) entry which is preliminary data.</text>
</comment>
<dbReference type="Proteomes" id="UP001057402">
    <property type="component" value="Chromosome 3"/>
</dbReference>
<dbReference type="EMBL" id="CM042882">
    <property type="protein sequence ID" value="KAI4381695.1"/>
    <property type="molecule type" value="Genomic_DNA"/>
</dbReference>
<proteinExistence type="predicted"/>
<reference evidence="2" key="1">
    <citation type="journal article" date="2023" name="Front. Plant Sci.">
        <title>Chromosomal-level genome assembly of Melastoma candidum provides insights into trichome evolution.</title>
        <authorList>
            <person name="Zhong Y."/>
            <person name="Wu W."/>
            <person name="Sun C."/>
            <person name="Zou P."/>
            <person name="Liu Y."/>
            <person name="Dai S."/>
            <person name="Zhou R."/>
        </authorList>
    </citation>
    <scope>NUCLEOTIDE SEQUENCE [LARGE SCALE GENOMIC DNA]</scope>
</reference>
<gene>
    <name evidence="1" type="ORF">MLD38_007748</name>
</gene>
<accession>A0ACB9RSM1</accession>